<keyword evidence="2 5" id="KW-0223">Dioxygenase</keyword>
<dbReference type="InterPro" id="IPR000627">
    <property type="entry name" value="Intradiol_dOase_C"/>
</dbReference>
<accession>A0A7G9SC02</accession>
<reference evidence="5 6" key="1">
    <citation type="submission" date="2020-08" db="EMBL/GenBank/DDBJ databases">
        <title>Genome sequence of Sphingomonas rhizophila KACC 19189T.</title>
        <authorList>
            <person name="Hyun D.-W."/>
            <person name="Bae J.-W."/>
        </authorList>
    </citation>
    <scope>NUCLEOTIDE SEQUENCE [LARGE SCALE GENOMIC DNA]</scope>
    <source>
        <strain evidence="5 6">KACC 19189</strain>
    </source>
</reference>
<dbReference type="Proteomes" id="UP000515955">
    <property type="component" value="Chromosome"/>
</dbReference>
<keyword evidence="6" id="KW-1185">Reference proteome</keyword>
<organism evidence="5 6">
    <name type="scientific">Sphingomonas rhizophila</name>
    <dbReference type="NCBI Taxonomy" id="2071607"/>
    <lineage>
        <taxon>Bacteria</taxon>
        <taxon>Pseudomonadati</taxon>
        <taxon>Pseudomonadota</taxon>
        <taxon>Alphaproteobacteria</taxon>
        <taxon>Sphingomonadales</taxon>
        <taxon>Sphingomonadaceae</taxon>
        <taxon>Sphingomonas</taxon>
    </lineage>
</organism>
<dbReference type="PROSITE" id="PS00083">
    <property type="entry name" value="INTRADIOL_DIOXYGENAS"/>
    <property type="match status" value="1"/>
</dbReference>
<name>A0A7G9SC02_9SPHN</name>
<dbReference type="Pfam" id="PF00775">
    <property type="entry name" value="Dioxygenase_C"/>
    <property type="match status" value="1"/>
</dbReference>
<dbReference type="PROSITE" id="PS51318">
    <property type="entry name" value="TAT"/>
    <property type="match status" value="1"/>
</dbReference>
<dbReference type="InterPro" id="IPR039387">
    <property type="entry name" value="3_4-PCD"/>
</dbReference>
<keyword evidence="3" id="KW-0560">Oxidoreductase</keyword>
<dbReference type="KEGG" id="srhi:H9L12_01725"/>
<protein>
    <submittedName>
        <fullName evidence="5">Protocatechuate 3,4-dioxygenase</fullName>
    </submittedName>
</protein>
<sequence length="211" mass="22544">MSQSIVLSRRALIGTGVSLVAARAIGAVPTSAQELGPFYPVIRPLEQDADLTRVKNGKGVASGQVIDVFGRVTDAAGRPVPQARLDIWQANALGRYDHPGDARDVPLDPNFQGSAIIVADADGNYRFRTIKPGAYPIPGDRVRPPHIHVDVTGRKERLTTQMYFAGDPLNEKDFIFAVANPKSSVLAKSVGAVTPEPGAVGWQWDIVLAVG</sequence>
<dbReference type="AlphaFoldDB" id="A0A7G9SC02"/>
<dbReference type="RefSeq" id="WP_187542369.1">
    <property type="nucleotide sequence ID" value="NZ_CP060717.1"/>
</dbReference>
<comment type="similarity">
    <text evidence="1">Belongs to the intradiol ring-cleavage dioxygenase family.</text>
</comment>
<evidence type="ECO:0000256" key="2">
    <source>
        <dbReference type="ARBA" id="ARBA00022964"/>
    </source>
</evidence>
<dbReference type="SUPFAM" id="SSF49482">
    <property type="entry name" value="Aromatic compound dioxygenase"/>
    <property type="match status" value="1"/>
</dbReference>
<dbReference type="InterPro" id="IPR015889">
    <property type="entry name" value="Intradiol_dOase_core"/>
</dbReference>
<dbReference type="PANTHER" id="PTHR33711">
    <property type="entry name" value="DIOXYGENASE, PUTATIVE (AFU_ORTHOLOGUE AFUA_2G02910)-RELATED"/>
    <property type="match status" value="1"/>
</dbReference>
<evidence type="ECO:0000256" key="1">
    <source>
        <dbReference type="ARBA" id="ARBA00007825"/>
    </source>
</evidence>
<proteinExistence type="inferred from homology"/>
<dbReference type="GO" id="GO:0018578">
    <property type="term" value="F:protocatechuate 3,4-dioxygenase activity"/>
    <property type="evidence" value="ECO:0007669"/>
    <property type="project" value="InterPro"/>
</dbReference>
<evidence type="ECO:0000256" key="3">
    <source>
        <dbReference type="ARBA" id="ARBA00023002"/>
    </source>
</evidence>
<dbReference type="InterPro" id="IPR006311">
    <property type="entry name" value="TAT_signal"/>
</dbReference>
<dbReference type="CDD" id="cd03459">
    <property type="entry name" value="3_4-PCD"/>
    <property type="match status" value="1"/>
</dbReference>
<dbReference type="PANTHER" id="PTHR33711:SF10">
    <property type="entry name" value="INTRADIOL RING-CLEAVAGE DIOXYGENASES DOMAIN-CONTAINING PROTEIN"/>
    <property type="match status" value="1"/>
</dbReference>
<feature type="domain" description="Intradiol ring-cleavage dioxygenases" evidence="4">
    <location>
        <begin position="68"/>
        <end position="96"/>
    </location>
</feature>
<dbReference type="GO" id="GO:0008199">
    <property type="term" value="F:ferric iron binding"/>
    <property type="evidence" value="ECO:0007669"/>
    <property type="project" value="InterPro"/>
</dbReference>
<evidence type="ECO:0000313" key="5">
    <source>
        <dbReference type="EMBL" id="QNN65377.1"/>
    </source>
</evidence>
<dbReference type="Gene3D" id="2.60.130.10">
    <property type="entry name" value="Aromatic compound dioxygenase"/>
    <property type="match status" value="1"/>
</dbReference>
<evidence type="ECO:0000259" key="4">
    <source>
        <dbReference type="PROSITE" id="PS00083"/>
    </source>
</evidence>
<evidence type="ECO:0000313" key="6">
    <source>
        <dbReference type="Proteomes" id="UP000515955"/>
    </source>
</evidence>
<dbReference type="EMBL" id="CP060717">
    <property type="protein sequence ID" value="QNN65377.1"/>
    <property type="molecule type" value="Genomic_DNA"/>
</dbReference>
<gene>
    <name evidence="5" type="ORF">H9L12_01725</name>
</gene>
<dbReference type="InterPro" id="IPR050770">
    <property type="entry name" value="Intradiol_RC_Dioxygenase"/>
</dbReference>